<accession>A0ABQ4S6F8</accession>
<organism evidence="1 2">
    <name type="scientific">Methylobacterium iners</name>
    <dbReference type="NCBI Taxonomy" id="418707"/>
    <lineage>
        <taxon>Bacteria</taxon>
        <taxon>Pseudomonadati</taxon>
        <taxon>Pseudomonadota</taxon>
        <taxon>Alphaproteobacteria</taxon>
        <taxon>Hyphomicrobiales</taxon>
        <taxon>Methylobacteriaceae</taxon>
        <taxon>Methylobacterium</taxon>
    </lineage>
</organism>
<dbReference type="EMBL" id="BPQP01000089">
    <property type="protein sequence ID" value="GJD97469.1"/>
    <property type="molecule type" value="Genomic_DNA"/>
</dbReference>
<keyword evidence="2" id="KW-1185">Reference proteome</keyword>
<sequence length="93" mass="10671">MTTWNTFAEWDEARCLKSIDHIQTQIAAGAEIMGFNGSGYANLTPAEKGRLIIWELRCRLAEIRGTERPAPPPRNDRSRLRMRNFLVQYDGGY</sequence>
<reference evidence="1" key="2">
    <citation type="submission" date="2021-08" db="EMBL/GenBank/DDBJ databases">
        <authorList>
            <person name="Tani A."/>
            <person name="Ola A."/>
            <person name="Ogura Y."/>
            <person name="Katsura K."/>
            <person name="Hayashi T."/>
        </authorList>
    </citation>
    <scope>NUCLEOTIDE SEQUENCE</scope>
    <source>
        <strain evidence="1">DSM 19015</strain>
    </source>
</reference>
<dbReference type="Proteomes" id="UP001055125">
    <property type="component" value="Unassembled WGS sequence"/>
</dbReference>
<name>A0ABQ4S6F8_9HYPH</name>
<proteinExistence type="predicted"/>
<reference evidence="1" key="1">
    <citation type="journal article" date="2021" name="Front. Microbiol.">
        <title>Comprehensive Comparative Genomics and Phenotyping of Methylobacterium Species.</title>
        <authorList>
            <person name="Alessa O."/>
            <person name="Ogura Y."/>
            <person name="Fujitani Y."/>
            <person name="Takami H."/>
            <person name="Hayashi T."/>
            <person name="Sahin N."/>
            <person name="Tani A."/>
        </authorList>
    </citation>
    <scope>NUCLEOTIDE SEQUENCE</scope>
    <source>
        <strain evidence="1">DSM 19015</strain>
    </source>
</reference>
<evidence type="ECO:0000313" key="1">
    <source>
        <dbReference type="EMBL" id="GJD97469.1"/>
    </source>
</evidence>
<dbReference type="RefSeq" id="WP_238246528.1">
    <property type="nucleotide sequence ID" value="NZ_BPQP01000089.1"/>
</dbReference>
<evidence type="ECO:0000313" key="2">
    <source>
        <dbReference type="Proteomes" id="UP001055125"/>
    </source>
</evidence>
<comment type="caution">
    <text evidence="1">The sequence shown here is derived from an EMBL/GenBank/DDBJ whole genome shotgun (WGS) entry which is preliminary data.</text>
</comment>
<gene>
    <name evidence="1" type="ORF">OCOJLMKI_4700</name>
</gene>
<protein>
    <submittedName>
        <fullName evidence="1">Uncharacterized protein</fullName>
    </submittedName>
</protein>